<evidence type="ECO:0000313" key="2">
    <source>
        <dbReference type="Proteomes" id="UP000034006"/>
    </source>
</evidence>
<protein>
    <recommendedName>
        <fullName evidence="3">IrrE N-terminal-like domain-containing protein</fullName>
    </recommendedName>
</protein>
<evidence type="ECO:0008006" key="3">
    <source>
        <dbReference type="Google" id="ProtNLM"/>
    </source>
</evidence>
<reference evidence="1 2" key="1">
    <citation type="journal article" date="2015" name="Nature">
        <title>rRNA introns, odd ribosomes, and small enigmatic genomes across a large radiation of phyla.</title>
        <authorList>
            <person name="Brown C.T."/>
            <person name="Hug L.A."/>
            <person name="Thomas B.C."/>
            <person name="Sharon I."/>
            <person name="Castelle C.J."/>
            <person name="Singh A."/>
            <person name="Wilkins M.J."/>
            <person name="Williams K.H."/>
            <person name="Banfield J.F."/>
        </authorList>
    </citation>
    <scope>NUCLEOTIDE SEQUENCE [LARGE SCALE GENOMIC DNA]</scope>
</reference>
<dbReference type="EMBL" id="LCIH01000013">
    <property type="protein sequence ID" value="KKT51353.1"/>
    <property type="molecule type" value="Genomic_DNA"/>
</dbReference>
<proteinExistence type="predicted"/>
<gene>
    <name evidence="1" type="ORF">UW44_C0013G0073</name>
</gene>
<dbReference type="AlphaFoldDB" id="A0A0G1HXK5"/>
<accession>A0A0G1HXK5</accession>
<comment type="caution">
    <text evidence="1">The sequence shown here is derived from an EMBL/GenBank/DDBJ whole genome shotgun (WGS) entry which is preliminary data.</text>
</comment>
<organism evidence="1 2">
    <name type="scientific">Candidatus Collierbacteria bacterium GW2011_GWB2_44_22</name>
    <dbReference type="NCBI Taxonomy" id="1618387"/>
    <lineage>
        <taxon>Bacteria</taxon>
        <taxon>Candidatus Collieribacteriota</taxon>
    </lineage>
</organism>
<dbReference type="Proteomes" id="UP000034006">
    <property type="component" value="Unassembled WGS sequence"/>
</dbReference>
<sequence length="257" mass="29368">MFTPEGIFTAEPLSESVISVHNPREYESLGYTRTEKVNLSNEFCDEWKLKSETMRIENKIPPEITITTLEKDGSIFLALEISPTLTIIVSHQISTSHQFPAVYTEISHILYGTENKTLDILSILKSNNDKKPLLSFYGFGQFDPNSSTASTPLLNEKNRSDNFVYRALHELAHESLSPHHHSYRGITKLTTAQKEREVNAYVLQSIRKLSCQTQSPIDANSFALWSQHQLEKHNCEDIRDRDYQASDAARKSYKQDT</sequence>
<evidence type="ECO:0000313" key="1">
    <source>
        <dbReference type="EMBL" id="KKT51353.1"/>
    </source>
</evidence>
<name>A0A0G1HXK5_9BACT</name>